<evidence type="ECO:0000313" key="1">
    <source>
        <dbReference type="EMBL" id="AEY69541.1"/>
    </source>
</evidence>
<dbReference type="KEGG" id="vg:13405211"/>
<sequence>MTTTAFLLMARYEGQPIIPVDVVCRDFFSHLTVEKFVRKVSAGEIAIPLVRMESSQKAAKGVHLIDLAAYLDERRSAAVKECQQLQR</sequence>
<dbReference type="EMBL" id="JN564907">
    <property type="protein sequence ID" value="AEY69541.1"/>
    <property type="molecule type" value="Genomic_DNA"/>
</dbReference>
<evidence type="ECO:0000313" key="2">
    <source>
        <dbReference type="Proteomes" id="UP000009012"/>
    </source>
</evidence>
<dbReference type="Pfam" id="PF11112">
    <property type="entry name" value="PyocinActivator"/>
    <property type="match status" value="1"/>
</dbReference>
<reference evidence="1 2" key="1">
    <citation type="journal article" date="2012" name="BMC Genomics">
        <title>Comparative analysis of two phenotypically-similar but genomically-distinct Burkholderia cenocepacia-specific bacteriophages.</title>
        <authorList>
            <person name="Lynch K.H."/>
            <person name="Stothard P."/>
            <person name="Dennis J.J."/>
        </authorList>
    </citation>
    <scope>NUCLEOTIDE SEQUENCE [LARGE SCALE GENOMIC DNA]</scope>
</reference>
<dbReference type="GeneID" id="13405211"/>
<dbReference type="Proteomes" id="UP000009012">
    <property type="component" value="Segment"/>
</dbReference>
<dbReference type="OrthoDB" id="37289at10239"/>
<dbReference type="InterPro" id="IPR020518">
    <property type="entry name" value="Tscrpt_reg_PrtN"/>
</dbReference>
<dbReference type="GO" id="GO:0006355">
    <property type="term" value="P:regulation of DNA-templated transcription"/>
    <property type="evidence" value="ECO:0007669"/>
    <property type="project" value="InterPro"/>
</dbReference>
<accession>I6NSR8</accession>
<gene>
    <name evidence="1" type="ORF">AH2_00031</name>
</gene>
<dbReference type="RefSeq" id="YP_006561115.1">
    <property type="nucleotide sequence ID" value="NC_018283.1"/>
</dbReference>
<name>I6NSR8_9CAUD</name>
<keyword evidence="2" id="KW-1185">Reference proteome</keyword>
<protein>
    <submittedName>
        <fullName evidence="1">Excisionase</fullName>
    </submittedName>
</protein>
<organism evidence="1 2">
    <name type="scientific">Burkholderia phage vB_BceS_AH2</name>
    <dbReference type="NCBI Taxonomy" id="1133022"/>
    <lineage>
        <taxon>Viruses</taxon>
        <taxon>Duplodnaviria</taxon>
        <taxon>Heunggongvirae</taxon>
        <taxon>Uroviricota</taxon>
        <taxon>Caudoviricetes</taxon>
        <taxon>Casjensviridae</taxon>
        <taxon>Ahduovirus</taxon>
        <taxon>Ahduovirus AH2</taxon>
        <taxon>Burkholderia virus AH2</taxon>
    </lineage>
</organism>
<proteinExistence type="predicted"/>